<evidence type="ECO:0000313" key="3">
    <source>
        <dbReference type="Proteomes" id="UP000823388"/>
    </source>
</evidence>
<name>A0A8T0RE22_PANVG</name>
<evidence type="ECO:0000256" key="1">
    <source>
        <dbReference type="SAM" id="MobiDB-lite"/>
    </source>
</evidence>
<comment type="caution">
    <text evidence="2">The sequence shown here is derived from an EMBL/GenBank/DDBJ whole genome shotgun (WGS) entry which is preliminary data.</text>
</comment>
<evidence type="ECO:0000313" key="2">
    <source>
        <dbReference type="EMBL" id="KAG2583310.1"/>
    </source>
</evidence>
<feature type="region of interest" description="Disordered" evidence="1">
    <location>
        <begin position="57"/>
        <end position="160"/>
    </location>
</feature>
<accession>A0A8T0RE22</accession>
<dbReference type="AlphaFoldDB" id="A0A8T0RE22"/>
<protein>
    <submittedName>
        <fullName evidence="2">Uncharacterized protein</fullName>
    </submittedName>
</protein>
<dbReference type="EMBL" id="CM029047">
    <property type="protein sequence ID" value="KAG2583310.1"/>
    <property type="molecule type" value="Genomic_DNA"/>
</dbReference>
<reference evidence="2" key="1">
    <citation type="submission" date="2020-05" db="EMBL/GenBank/DDBJ databases">
        <title>WGS assembly of Panicum virgatum.</title>
        <authorList>
            <person name="Lovell J.T."/>
            <person name="Jenkins J."/>
            <person name="Shu S."/>
            <person name="Juenger T.E."/>
            <person name="Schmutz J."/>
        </authorList>
    </citation>
    <scope>NUCLEOTIDE SEQUENCE</scope>
    <source>
        <strain evidence="2">AP13</strain>
    </source>
</reference>
<keyword evidence="3" id="KW-1185">Reference proteome</keyword>
<sequence length="231" mass="25621">MATISFITNPPAPAICFNSAPAHKFLEQPRVPALPSPWRSSPTTRVLRPGRRRVAALRLPRCGDPQGLDPRPGLPREDVPPRPALLQHLARPGRPQVAPAPRDPPRVPPVPRPRARRRAGSRGARPDGQGVPPRAALDRRRLLPRGARRGRGRGWRHLGGRGCRCRRRRRRARLWARPRGGASVGPEASSSRSCSSFPAFCRASTACPSWSSTTWLLQRIAGMRRRRSGVW</sequence>
<gene>
    <name evidence="2" type="ORF">PVAP13_6KG245006</name>
</gene>
<proteinExistence type="predicted"/>
<organism evidence="2 3">
    <name type="scientific">Panicum virgatum</name>
    <name type="common">Blackwell switchgrass</name>
    <dbReference type="NCBI Taxonomy" id="38727"/>
    <lineage>
        <taxon>Eukaryota</taxon>
        <taxon>Viridiplantae</taxon>
        <taxon>Streptophyta</taxon>
        <taxon>Embryophyta</taxon>
        <taxon>Tracheophyta</taxon>
        <taxon>Spermatophyta</taxon>
        <taxon>Magnoliopsida</taxon>
        <taxon>Liliopsida</taxon>
        <taxon>Poales</taxon>
        <taxon>Poaceae</taxon>
        <taxon>PACMAD clade</taxon>
        <taxon>Panicoideae</taxon>
        <taxon>Panicodae</taxon>
        <taxon>Paniceae</taxon>
        <taxon>Panicinae</taxon>
        <taxon>Panicum</taxon>
        <taxon>Panicum sect. Hiantes</taxon>
    </lineage>
</organism>
<dbReference type="Proteomes" id="UP000823388">
    <property type="component" value="Chromosome 6K"/>
</dbReference>
<feature type="compositionally biased region" description="Basic residues" evidence="1">
    <location>
        <begin position="142"/>
        <end position="160"/>
    </location>
</feature>